<keyword evidence="2" id="KW-1185">Reference proteome</keyword>
<dbReference type="Proteomes" id="UP000186230">
    <property type="component" value="Chromosome"/>
</dbReference>
<protein>
    <submittedName>
        <fullName evidence="1">Uncharacterized protein</fullName>
    </submittedName>
</protein>
<reference evidence="1 2" key="1">
    <citation type="submission" date="2016-07" db="EMBL/GenBank/DDBJ databases">
        <title>Multi-omics approach to identify versatile polysaccharide utilization systems of a marine flavobacterium Gramella flava.</title>
        <authorList>
            <person name="Tang K."/>
        </authorList>
    </citation>
    <scope>NUCLEOTIDE SEQUENCE [LARGE SCALE GENOMIC DNA]</scope>
    <source>
        <strain evidence="1 2">JLT2011</strain>
    </source>
</reference>
<sequence>MPRILKKVYYISLIIGLLVQTVSAQVKINSETKEKSDLKKIYKIEIDNYQKVQLFRTDYDQYYGFLINKVWKQKRHKRTNDSIIQKIKIPNKEVKELMINLEKNGFESLIDCYKIKDCISGLDGTTITFSFQESDKRNVASNWELNSDYYYKQNKVEVPGEVLKARKIYKIINDKYDLENVFSTFLNRLPKGEYSYGMLIMTKK</sequence>
<dbReference type="KEGG" id="gfl:GRFL_2815"/>
<gene>
    <name evidence="1" type="ORF">GRFL_2815</name>
</gene>
<name>A0A1L7I7G3_9FLAO</name>
<dbReference type="EMBL" id="CP016359">
    <property type="protein sequence ID" value="APU69539.1"/>
    <property type="molecule type" value="Genomic_DNA"/>
</dbReference>
<organism evidence="1 2">
    <name type="scientific">Christiangramia flava JLT2011</name>
    <dbReference type="NCBI Taxonomy" id="1229726"/>
    <lineage>
        <taxon>Bacteria</taxon>
        <taxon>Pseudomonadati</taxon>
        <taxon>Bacteroidota</taxon>
        <taxon>Flavobacteriia</taxon>
        <taxon>Flavobacteriales</taxon>
        <taxon>Flavobacteriaceae</taxon>
        <taxon>Christiangramia</taxon>
    </lineage>
</organism>
<accession>A0A1L7I7G3</accession>
<evidence type="ECO:0000313" key="1">
    <source>
        <dbReference type="EMBL" id="APU69539.1"/>
    </source>
</evidence>
<dbReference type="AlphaFoldDB" id="A0A1L7I7G3"/>
<evidence type="ECO:0000313" key="2">
    <source>
        <dbReference type="Proteomes" id="UP000186230"/>
    </source>
</evidence>
<proteinExistence type="predicted"/>